<dbReference type="Gene3D" id="3.30.420.40">
    <property type="match status" value="1"/>
</dbReference>
<dbReference type="OrthoDB" id="6287391at2759"/>
<evidence type="ECO:0000256" key="3">
    <source>
        <dbReference type="ARBA" id="ARBA00022993"/>
    </source>
</evidence>
<proteinExistence type="predicted"/>
<dbReference type="GO" id="GO:0005524">
    <property type="term" value="F:ATP binding"/>
    <property type="evidence" value="ECO:0007669"/>
    <property type="project" value="UniProtKB-KW"/>
</dbReference>
<gene>
    <name evidence="4" type="ORF">OFUS_LOCUS16856</name>
</gene>
<dbReference type="AlphaFoldDB" id="A0A8J1XWS8"/>
<dbReference type="Pfam" id="PF03630">
    <property type="entry name" value="Fumble"/>
    <property type="match status" value="1"/>
</dbReference>
<comment type="caution">
    <text evidence="4">The sequence shown here is derived from an EMBL/GenBank/DDBJ whole genome shotgun (WGS) entry which is preliminary data.</text>
</comment>
<dbReference type="InterPro" id="IPR004567">
    <property type="entry name" value="Type_II_PanK"/>
</dbReference>
<name>A0A8J1XWS8_OWEFU</name>
<dbReference type="GO" id="GO:0004594">
    <property type="term" value="F:pantothenate kinase activity"/>
    <property type="evidence" value="ECO:0007669"/>
    <property type="project" value="TreeGrafter"/>
</dbReference>
<organism evidence="4 5">
    <name type="scientific">Owenia fusiformis</name>
    <name type="common">Polychaete worm</name>
    <dbReference type="NCBI Taxonomy" id="6347"/>
    <lineage>
        <taxon>Eukaryota</taxon>
        <taxon>Metazoa</taxon>
        <taxon>Spiralia</taxon>
        <taxon>Lophotrochozoa</taxon>
        <taxon>Annelida</taxon>
        <taxon>Polychaeta</taxon>
        <taxon>Sedentaria</taxon>
        <taxon>Canalipalpata</taxon>
        <taxon>Sabellida</taxon>
        <taxon>Oweniida</taxon>
        <taxon>Oweniidae</taxon>
        <taxon>Owenia</taxon>
    </lineage>
</organism>
<dbReference type="GO" id="GO:0005829">
    <property type="term" value="C:cytosol"/>
    <property type="evidence" value="ECO:0007669"/>
    <property type="project" value="TreeGrafter"/>
</dbReference>
<sequence>MASNDMYKLELSSTLILPKSLFTESAGFACDIGGSLAKFVYFISDTDQDSVTVHLDTFPRENLDDGLKYIQENFVKPAGEKWNKNNILTCGVGSYHFMYKLEDAFNTKGIKNINEDCFGEAFVKLAKLLSTEEVVEGLNSKVMQEEAAVVQCLQDQNKKFKTSPTGDTKPMAEQDPYFHPFPDAAEVVKMYAEVEAIKLPCAIMFIGSGGGVLKLFEDSSYHVLQMWPSTGKYLIGMGKILTGAKTFDDLMELAEKGDSTKVDTVLGDIMQKNCEKPNTKTEDDIYAKFMDDVNNMDNSNIENAVVFTFGKVVDKDIGDFRKEDIARAFVSHACKEMVIVSRLAAASGGATQLIYVGSTVSHPLIQAEMSKWCIHNALDNHRTMNVRCAFLKNSGYYGAIGALLKAQNKEEIVSKDS</sequence>
<reference evidence="4" key="1">
    <citation type="submission" date="2022-03" db="EMBL/GenBank/DDBJ databases">
        <authorList>
            <person name="Martin C."/>
        </authorList>
    </citation>
    <scope>NUCLEOTIDE SEQUENCE</scope>
</reference>
<keyword evidence="3" id="KW-0173">Coenzyme A biosynthesis</keyword>
<dbReference type="PANTHER" id="PTHR12280">
    <property type="entry name" value="PANTOTHENATE KINASE"/>
    <property type="match status" value="1"/>
</dbReference>
<evidence type="ECO:0000313" key="5">
    <source>
        <dbReference type="Proteomes" id="UP000749559"/>
    </source>
</evidence>
<evidence type="ECO:0000256" key="1">
    <source>
        <dbReference type="ARBA" id="ARBA00022741"/>
    </source>
</evidence>
<dbReference type="EMBL" id="CAIIXF020000008">
    <property type="protein sequence ID" value="CAH1791811.1"/>
    <property type="molecule type" value="Genomic_DNA"/>
</dbReference>
<evidence type="ECO:0000256" key="2">
    <source>
        <dbReference type="ARBA" id="ARBA00022840"/>
    </source>
</evidence>
<keyword evidence="2" id="KW-0067">ATP-binding</keyword>
<dbReference type="PANTHER" id="PTHR12280:SF20">
    <property type="entry name" value="4'-PHOSPHOPANTETHEINE PHOSPHATASE"/>
    <property type="match status" value="1"/>
</dbReference>
<dbReference type="SUPFAM" id="SSF53067">
    <property type="entry name" value="Actin-like ATPase domain"/>
    <property type="match status" value="2"/>
</dbReference>
<dbReference type="InterPro" id="IPR043129">
    <property type="entry name" value="ATPase_NBD"/>
</dbReference>
<dbReference type="GO" id="GO:0015937">
    <property type="term" value="P:coenzyme A biosynthetic process"/>
    <property type="evidence" value="ECO:0007669"/>
    <property type="project" value="UniProtKB-KW"/>
</dbReference>
<protein>
    <submittedName>
        <fullName evidence="4">Uncharacterized protein</fullName>
    </submittedName>
</protein>
<keyword evidence="5" id="KW-1185">Reference proteome</keyword>
<keyword evidence="1" id="KW-0547">Nucleotide-binding</keyword>
<dbReference type="Proteomes" id="UP000749559">
    <property type="component" value="Unassembled WGS sequence"/>
</dbReference>
<evidence type="ECO:0000313" key="4">
    <source>
        <dbReference type="EMBL" id="CAH1791811.1"/>
    </source>
</evidence>
<accession>A0A8J1XWS8</accession>